<gene>
    <name evidence="1" type="ORF">OFLC_LOCUS5389</name>
</gene>
<evidence type="ECO:0000313" key="3">
    <source>
        <dbReference type="WBParaSite" id="OFLC_0000538801-mRNA-1"/>
    </source>
</evidence>
<evidence type="ECO:0000313" key="1">
    <source>
        <dbReference type="EMBL" id="VDO42973.1"/>
    </source>
</evidence>
<name>A0A183HD27_9BILA</name>
<accession>A0A183HD27</accession>
<dbReference type="Proteomes" id="UP000267606">
    <property type="component" value="Unassembled WGS sequence"/>
</dbReference>
<reference evidence="1 2" key="2">
    <citation type="submission" date="2018-11" db="EMBL/GenBank/DDBJ databases">
        <authorList>
            <consortium name="Pathogen Informatics"/>
        </authorList>
    </citation>
    <scope>NUCLEOTIDE SEQUENCE [LARGE SCALE GENOMIC DNA]</scope>
</reference>
<dbReference type="EMBL" id="UZAJ01004603">
    <property type="protein sequence ID" value="VDO42973.1"/>
    <property type="molecule type" value="Genomic_DNA"/>
</dbReference>
<sequence>MDAKMKLTRVIVNMSPEIESNGENISAYKTSIIHFVKYFI</sequence>
<dbReference type="AlphaFoldDB" id="A0A183HD27"/>
<dbReference type="WBParaSite" id="OFLC_0000538801-mRNA-1">
    <property type="protein sequence ID" value="OFLC_0000538801-mRNA-1"/>
    <property type="gene ID" value="OFLC_0000538801"/>
</dbReference>
<keyword evidence="2" id="KW-1185">Reference proteome</keyword>
<reference evidence="3" key="1">
    <citation type="submission" date="2016-06" db="UniProtKB">
        <authorList>
            <consortium name="WormBaseParasite"/>
        </authorList>
    </citation>
    <scope>IDENTIFICATION</scope>
</reference>
<proteinExistence type="predicted"/>
<organism evidence="3">
    <name type="scientific">Onchocerca flexuosa</name>
    <dbReference type="NCBI Taxonomy" id="387005"/>
    <lineage>
        <taxon>Eukaryota</taxon>
        <taxon>Metazoa</taxon>
        <taxon>Ecdysozoa</taxon>
        <taxon>Nematoda</taxon>
        <taxon>Chromadorea</taxon>
        <taxon>Rhabditida</taxon>
        <taxon>Spirurina</taxon>
        <taxon>Spiruromorpha</taxon>
        <taxon>Filarioidea</taxon>
        <taxon>Onchocercidae</taxon>
        <taxon>Onchocerca</taxon>
    </lineage>
</organism>
<evidence type="ECO:0000313" key="2">
    <source>
        <dbReference type="Proteomes" id="UP000267606"/>
    </source>
</evidence>
<protein>
    <submittedName>
        <fullName evidence="3">Dihydropteroate synthase</fullName>
    </submittedName>
</protein>